<comment type="caution">
    <text evidence="3">The sequence shown here is derived from an EMBL/GenBank/DDBJ whole genome shotgun (WGS) entry which is preliminary data.</text>
</comment>
<dbReference type="PANTHER" id="PTHR43569">
    <property type="entry name" value="AMIDOHYDROLASE"/>
    <property type="match status" value="1"/>
</dbReference>
<name>A0A437JCV5_9SPHN</name>
<dbReference type="Gene3D" id="3.20.20.140">
    <property type="entry name" value="Metal-dependent hydrolases"/>
    <property type="match status" value="1"/>
</dbReference>
<protein>
    <submittedName>
        <fullName evidence="3">Hydrolase</fullName>
    </submittedName>
</protein>
<keyword evidence="4" id="KW-1185">Reference proteome</keyword>
<accession>A0A437JCV5</accession>
<dbReference type="Pfam" id="PF04909">
    <property type="entry name" value="Amidohydro_2"/>
    <property type="match status" value="1"/>
</dbReference>
<dbReference type="InterPro" id="IPR052350">
    <property type="entry name" value="Metallo-dep_Lactonases"/>
</dbReference>
<dbReference type="GO" id="GO:0016787">
    <property type="term" value="F:hydrolase activity"/>
    <property type="evidence" value="ECO:0007669"/>
    <property type="project" value="UniProtKB-KW"/>
</dbReference>
<dbReference type="EMBL" id="RZUL01000001">
    <property type="protein sequence ID" value="RVT43452.1"/>
    <property type="molecule type" value="Genomic_DNA"/>
</dbReference>
<keyword evidence="3" id="KW-0378">Hydrolase</keyword>
<dbReference type="AlphaFoldDB" id="A0A437JCV5"/>
<evidence type="ECO:0000313" key="3">
    <source>
        <dbReference type="EMBL" id="RVT43452.1"/>
    </source>
</evidence>
<dbReference type="Proteomes" id="UP000282977">
    <property type="component" value="Unassembled WGS sequence"/>
</dbReference>
<organism evidence="3 4">
    <name type="scientific">Sphingobium algorifonticola</name>
    <dbReference type="NCBI Taxonomy" id="2008318"/>
    <lineage>
        <taxon>Bacteria</taxon>
        <taxon>Pseudomonadati</taxon>
        <taxon>Pseudomonadota</taxon>
        <taxon>Alphaproteobacteria</taxon>
        <taxon>Sphingomonadales</taxon>
        <taxon>Sphingomonadaceae</taxon>
        <taxon>Sphingobium</taxon>
    </lineage>
</organism>
<dbReference type="InterPro" id="IPR032466">
    <property type="entry name" value="Metal_Hydrolase"/>
</dbReference>
<feature type="domain" description="Amidohydrolase-related" evidence="2">
    <location>
        <begin position="7"/>
        <end position="273"/>
    </location>
</feature>
<dbReference type="SUPFAM" id="SSF51556">
    <property type="entry name" value="Metallo-dependent hydrolases"/>
    <property type="match status" value="1"/>
</dbReference>
<dbReference type="OrthoDB" id="9787654at2"/>
<evidence type="ECO:0000313" key="4">
    <source>
        <dbReference type="Proteomes" id="UP000282977"/>
    </source>
</evidence>
<dbReference type="PANTHER" id="PTHR43569:SF2">
    <property type="entry name" value="AMIDOHYDROLASE-RELATED DOMAIN-CONTAINING PROTEIN"/>
    <property type="match status" value="1"/>
</dbReference>
<evidence type="ECO:0000256" key="1">
    <source>
        <dbReference type="ARBA" id="ARBA00038310"/>
    </source>
</evidence>
<reference evidence="3 4" key="1">
    <citation type="submission" date="2019-01" db="EMBL/GenBank/DDBJ databases">
        <authorList>
            <person name="Chen W.-M."/>
        </authorList>
    </citation>
    <scope>NUCLEOTIDE SEQUENCE [LARGE SCALE GENOMIC DNA]</scope>
    <source>
        <strain evidence="3 4">TLA-22</strain>
    </source>
</reference>
<sequence length="276" mass="29629">MADTVLIDAHQHFWDPSRGDYHWLSPGSPLDRVFGPADLIDQSRAHGVTGTILVQAAETEAETDYMIALARATPWVVGIVGWIDLAAPDAAARVAQRAGPCVGLRPMLQDMADREWILGTALEPALCAMADRCMVFDALVRPDQIAAITRLADRFPGLTIVIDHAGKPAIGDRAAEAVWRSAIGEAALRPNIACKLSGLMTEMTAGATEADLVATIAVLVDLFGPDRLIWGSDWPVLTLAGRYGDWIDLCRRSVPAAQHSAVFGANALRIYGIDRG</sequence>
<evidence type="ECO:0000259" key="2">
    <source>
        <dbReference type="Pfam" id="PF04909"/>
    </source>
</evidence>
<comment type="similarity">
    <text evidence="1">Belongs to the metallo-dependent hydrolases superfamily.</text>
</comment>
<gene>
    <name evidence="3" type="ORF">ENE74_02150</name>
</gene>
<dbReference type="InterPro" id="IPR006680">
    <property type="entry name" value="Amidohydro-rel"/>
</dbReference>
<proteinExistence type="inferred from homology"/>